<feature type="region of interest" description="Disordered" evidence="2">
    <location>
        <begin position="288"/>
        <end position="314"/>
    </location>
</feature>
<dbReference type="Proteomes" id="UP001303889">
    <property type="component" value="Unassembled WGS sequence"/>
</dbReference>
<dbReference type="SUPFAM" id="SSF53067">
    <property type="entry name" value="Actin-like ATPase domain"/>
    <property type="match status" value="2"/>
</dbReference>
<comment type="similarity">
    <text evidence="1">Belongs to the actin family.</text>
</comment>
<sequence length="569" mass="61472">MSAPGASTPLPHRTVANIRSPSGAAHHQSGPSTPMRPIPSNFGSPSSLRADEEIIIVEFGTRKLQVGFSGDAAPRGCVWFGPDQQRRAGDFRGWQTDYRSDWRRAAAGGRWGKDHELWQYDVRDVDLGLVGDKVERALREAFTKYLLIDSRPRRMVWILPSSLPIPLLSAALDSIFTRFQPPTISLLSSALALAVGAGVRSALVVDIGWNETVVTSVYEYREVASKRSVRGGKALVEQTHKLLAARLPEAQRGSDEAQEHVLSFEECSEITTRMIWCKPCQVFPRPATSSDGLETVEEHDEAGEGSGSSLGRTGPITIPLKSCRSPTSLELPFDALAEPCENAFFDSQYSPSSFDDHELPLPLLVYRSLLLSPVDVRGLCMSRIIFTGGCSNVLGLRGRIFDEVSHLVRERGWDSVQGKGVAQLQANPKLKRTGSRQSGDGPVGVMEVPSGPGREQDGVWNDGAPAAPEPDPIDEQLNRGTDKQPRAQGEMRAIESLGAWGGASLVTHLKTQAIATIDREIWLLHGAAGAGKASDVDHKTQRQSLGAGGLIRGSVAGSSAWTLGVWGAN</sequence>
<dbReference type="EMBL" id="MU855326">
    <property type="protein sequence ID" value="KAK3906460.1"/>
    <property type="molecule type" value="Genomic_DNA"/>
</dbReference>
<dbReference type="AlphaFoldDB" id="A0AAN6MST4"/>
<feature type="region of interest" description="Disordered" evidence="2">
    <location>
        <begin position="1"/>
        <end position="46"/>
    </location>
</feature>
<evidence type="ECO:0000313" key="3">
    <source>
        <dbReference type="EMBL" id="KAK3906460.1"/>
    </source>
</evidence>
<reference evidence="3" key="2">
    <citation type="submission" date="2023-05" db="EMBL/GenBank/DDBJ databases">
        <authorList>
            <consortium name="Lawrence Berkeley National Laboratory"/>
            <person name="Steindorff A."/>
            <person name="Hensen N."/>
            <person name="Bonometti L."/>
            <person name="Westerberg I."/>
            <person name="Brannstrom I.O."/>
            <person name="Guillou S."/>
            <person name="Cros-Aarteil S."/>
            <person name="Calhoun S."/>
            <person name="Haridas S."/>
            <person name="Kuo A."/>
            <person name="Mondo S."/>
            <person name="Pangilinan J."/>
            <person name="Riley R."/>
            <person name="Labutti K."/>
            <person name="Andreopoulos B."/>
            <person name="Lipzen A."/>
            <person name="Chen C."/>
            <person name="Yanf M."/>
            <person name="Daum C."/>
            <person name="Ng V."/>
            <person name="Clum A."/>
            <person name="Ohm R."/>
            <person name="Martin F."/>
            <person name="Silar P."/>
            <person name="Natvig D."/>
            <person name="Lalanne C."/>
            <person name="Gautier V."/>
            <person name="Ament-Velasquez S.L."/>
            <person name="Kruys A."/>
            <person name="Hutchinson M.I."/>
            <person name="Powell A.J."/>
            <person name="Barry K."/>
            <person name="Miller A.N."/>
            <person name="Grigoriev I.V."/>
            <person name="Debuchy R."/>
            <person name="Gladieux P."/>
            <person name="Thoren M.H."/>
            <person name="Johannesson H."/>
        </authorList>
    </citation>
    <scope>NUCLEOTIDE SEQUENCE</scope>
    <source>
        <strain evidence="3">CBS 103.79</strain>
    </source>
</reference>
<accession>A0AAN6MST4</accession>
<evidence type="ECO:0000256" key="2">
    <source>
        <dbReference type="SAM" id="MobiDB-lite"/>
    </source>
</evidence>
<feature type="compositionally biased region" description="Acidic residues" evidence="2">
    <location>
        <begin position="294"/>
        <end position="303"/>
    </location>
</feature>
<keyword evidence="4" id="KW-1185">Reference proteome</keyword>
<dbReference type="Gene3D" id="3.90.640.10">
    <property type="entry name" value="Actin, Chain A, domain 4"/>
    <property type="match status" value="1"/>
</dbReference>
<proteinExistence type="inferred from homology"/>
<gene>
    <name evidence="3" type="ORF">C8A05DRAFT_11779</name>
</gene>
<dbReference type="SMART" id="SM00268">
    <property type="entry name" value="ACTIN"/>
    <property type="match status" value="1"/>
</dbReference>
<feature type="region of interest" description="Disordered" evidence="2">
    <location>
        <begin position="426"/>
        <end position="484"/>
    </location>
</feature>
<protein>
    <submittedName>
        <fullName evidence="3">Uncharacterized protein</fullName>
    </submittedName>
</protein>
<dbReference type="Gene3D" id="3.30.420.40">
    <property type="match status" value="2"/>
</dbReference>
<evidence type="ECO:0000256" key="1">
    <source>
        <dbReference type="RuleBase" id="RU000487"/>
    </source>
</evidence>
<comment type="caution">
    <text evidence="3">The sequence shown here is derived from an EMBL/GenBank/DDBJ whole genome shotgun (WGS) entry which is preliminary data.</text>
</comment>
<dbReference type="InterPro" id="IPR004000">
    <property type="entry name" value="Actin"/>
</dbReference>
<dbReference type="Pfam" id="PF00022">
    <property type="entry name" value="Actin"/>
    <property type="match status" value="1"/>
</dbReference>
<dbReference type="InterPro" id="IPR043129">
    <property type="entry name" value="ATPase_NBD"/>
</dbReference>
<evidence type="ECO:0000313" key="4">
    <source>
        <dbReference type="Proteomes" id="UP001303889"/>
    </source>
</evidence>
<organism evidence="3 4">
    <name type="scientific">Staphylotrichum tortipilum</name>
    <dbReference type="NCBI Taxonomy" id="2831512"/>
    <lineage>
        <taxon>Eukaryota</taxon>
        <taxon>Fungi</taxon>
        <taxon>Dikarya</taxon>
        <taxon>Ascomycota</taxon>
        <taxon>Pezizomycotina</taxon>
        <taxon>Sordariomycetes</taxon>
        <taxon>Sordariomycetidae</taxon>
        <taxon>Sordariales</taxon>
        <taxon>Chaetomiaceae</taxon>
        <taxon>Staphylotrichum</taxon>
    </lineage>
</organism>
<name>A0AAN6MST4_9PEZI</name>
<dbReference type="PANTHER" id="PTHR11937">
    <property type="entry name" value="ACTIN"/>
    <property type="match status" value="1"/>
</dbReference>
<reference evidence="3" key="1">
    <citation type="journal article" date="2023" name="Mol. Phylogenet. Evol.">
        <title>Genome-scale phylogeny and comparative genomics of the fungal order Sordariales.</title>
        <authorList>
            <person name="Hensen N."/>
            <person name="Bonometti L."/>
            <person name="Westerberg I."/>
            <person name="Brannstrom I.O."/>
            <person name="Guillou S."/>
            <person name="Cros-Aarteil S."/>
            <person name="Calhoun S."/>
            <person name="Haridas S."/>
            <person name="Kuo A."/>
            <person name="Mondo S."/>
            <person name="Pangilinan J."/>
            <person name="Riley R."/>
            <person name="LaButti K."/>
            <person name="Andreopoulos B."/>
            <person name="Lipzen A."/>
            <person name="Chen C."/>
            <person name="Yan M."/>
            <person name="Daum C."/>
            <person name="Ng V."/>
            <person name="Clum A."/>
            <person name="Steindorff A."/>
            <person name="Ohm R.A."/>
            <person name="Martin F."/>
            <person name="Silar P."/>
            <person name="Natvig D.O."/>
            <person name="Lalanne C."/>
            <person name="Gautier V."/>
            <person name="Ament-Velasquez S.L."/>
            <person name="Kruys A."/>
            <person name="Hutchinson M.I."/>
            <person name="Powell A.J."/>
            <person name="Barry K."/>
            <person name="Miller A.N."/>
            <person name="Grigoriev I.V."/>
            <person name="Debuchy R."/>
            <person name="Gladieux P."/>
            <person name="Hiltunen Thoren M."/>
            <person name="Johannesson H."/>
        </authorList>
    </citation>
    <scope>NUCLEOTIDE SEQUENCE</scope>
    <source>
        <strain evidence="3">CBS 103.79</strain>
    </source>
</reference>